<dbReference type="PROSITE" id="PS01031">
    <property type="entry name" value="SHSP"/>
    <property type="match status" value="1"/>
</dbReference>
<feature type="region of interest" description="Disordered" evidence="3">
    <location>
        <begin position="119"/>
        <end position="145"/>
    </location>
</feature>
<dbReference type="SUPFAM" id="SSF49764">
    <property type="entry name" value="HSP20-like chaperones"/>
    <property type="match status" value="1"/>
</dbReference>
<protein>
    <submittedName>
        <fullName evidence="5">HSP20 family protein</fullName>
    </submittedName>
</protein>
<dbReference type="Gene3D" id="2.60.40.790">
    <property type="match status" value="1"/>
</dbReference>
<evidence type="ECO:0000313" key="6">
    <source>
        <dbReference type="Proteomes" id="UP000248806"/>
    </source>
</evidence>
<evidence type="ECO:0000256" key="1">
    <source>
        <dbReference type="PROSITE-ProRule" id="PRU00285"/>
    </source>
</evidence>
<evidence type="ECO:0000256" key="2">
    <source>
        <dbReference type="RuleBase" id="RU003616"/>
    </source>
</evidence>
<dbReference type="EMBL" id="QKUF01000009">
    <property type="protein sequence ID" value="PZW29248.1"/>
    <property type="molecule type" value="Genomic_DNA"/>
</dbReference>
<dbReference type="Proteomes" id="UP000248806">
    <property type="component" value="Unassembled WGS sequence"/>
</dbReference>
<dbReference type="InterPro" id="IPR002068">
    <property type="entry name" value="A-crystallin/Hsp20_dom"/>
</dbReference>
<keyword evidence="6" id="KW-1185">Reference proteome</keyword>
<dbReference type="InterPro" id="IPR008978">
    <property type="entry name" value="HSP20-like_chaperone"/>
</dbReference>
<evidence type="ECO:0000313" key="5">
    <source>
        <dbReference type="EMBL" id="PZW29248.1"/>
    </source>
</evidence>
<dbReference type="OrthoDB" id="161349at2"/>
<dbReference type="CDD" id="cd06464">
    <property type="entry name" value="ACD_sHsps-like"/>
    <property type="match status" value="1"/>
</dbReference>
<proteinExistence type="inferred from homology"/>
<gene>
    <name evidence="5" type="ORF">EI42_02970</name>
</gene>
<evidence type="ECO:0000256" key="3">
    <source>
        <dbReference type="SAM" id="MobiDB-lite"/>
    </source>
</evidence>
<comment type="caution">
    <text evidence="5">The sequence shown here is derived from an EMBL/GenBank/DDBJ whole genome shotgun (WGS) entry which is preliminary data.</text>
</comment>
<reference evidence="5 6" key="1">
    <citation type="submission" date="2018-06" db="EMBL/GenBank/DDBJ databases">
        <title>Genomic Encyclopedia of Archaeal and Bacterial Type Strains, Phase II (KMG-II): from individual species to whole genera.</title>
        <authorList>
            <person name="Goeker M."/>
        </authorList>
    </citation>
    <scope>NUCLEOTIDE SEQUENCE [LARGE SCALE GENOMIC DNA]</scope>
    <source>
        <strain evidence="5 6">ATCC BAA-1881</strain>
    </source>
</reference>
<sequence>MKEQAGQQQIPVKVYRTAERVMIVAPMPGLEPDDISIEVTSQNHLILQGKLRGALKDNNEKELLIDEWSVGRYYRDLELIVPVDAQCANVTYGNGVVTVTLPVGSKTRPARLTLERMSATHGQHRGNAGRPPVCVRPEAASKQVH</sequence>
<dbReference type="Pfam" id="PF00011">
    <property type="entry name" value="HSP20"/>
    <property type="match status" value="1"/>
</dbReference>
<name>A0A326U716_THEHA</name>
<dbReference type="RefSeq" id="WP_111323264.1">
    <property type="nucleotide sequence ID" value="NZ_BIFX01000001.1"/>
</dbReference>
<accession>A0A326U716</accession>
<organism evidence="5 6">
    <name type="scientific">Thermosporothrix hazakensis</name>
    <dbReference type="NCBI Taxonomy" id="644383"/>
    <lineage>
        <taxon>Bacteria</taxon>
        <taxon>Bacillati</taxon>
        <taxon>Chloroflexota</taxon>
        <taxon>Ktedonobacteria</taxon>
        <taxon>Ktedonobacterales</taxon>
        <taxon>Thermosporotrichaceae</taxon>
        <taxon>Thermosporothrix</taxon>
    </lineage>
</organism>
<comment type="similarity">
    <text evidence="1 2">Belongs to the small heat shock protein (HSP20) family.</text>
</comment>
<evidence type="ECO:0000259" key="4">
    <source>
        <dbReference type="PROSITE" id="PS01031"/>
    </source>
</evidence>
<dbReference type="AlphaFoldDB" id="A0A326U716"/>
<feature type="domain" description="SHSP" evidence="4">
    <location>
        <begin position="3"/>
        <end position="120"/>
    </location>
</feature>